<feature type="non-terminal residue" evidence="2">
    <location>
        <position position="123"/>
    </location>
</feature>
<evidence type="ECO:0000256" key="1">
    <source>
        <dbReference type="SAM" id="Phobius"/>
    </source>
</evidence>
<sequence length="123" mass="13380">MCCGGLRTVGGIFGVILLLTGGVQIGIGIYYMLTLPGFVVASNIWTGFATGIAGVSLMYFGYTKNTRRKTNSSFLVLNIICLLVNVLNVVVIQVGEKSKFLTEEKLKILEQDSDAKFYFNLGI</sequence>
<dbReference type="Proteomes" id="UP000326759">
    <property type="component" value="Unassembled WGS sequence"/>
</dbReference>
<proteinExistence type="predicted"/>
<feature type="transmembrane region" description="Helical" evidence="1">
    <location>
        <begin position="74"/>
        <end position="95"/>
    </location>
</feature>
<evidence type="ECO:0000313" key="2">
    <source>
        <dbReference type="EMBL" id="KAB7504329.1"/>
    </source>
</evidence>
<keyword evidence="1" id="KW-1133">Transmembrane helix</keyword>
<keyword evidence="3" id="KW-1185">Reference proteome</keyword>
<name>A0A5N5TDT0_9CRUS</name>
<gene>
    <name evidence="2" type="ORF">Anas_10169</name>
</gene>
<accession>A0A5N5TDT0</accession>
<feature type="transmembrane region" description="Helical" evidence="1">
    <location>
        <begin position="44"/>
        <end position="62"/>
    </location>
</feature>
<evidence type="ECO:0000313" key="3">
    <source>
        <dbReference type="Proteomes" id="UP000326759"/>
    </source>
</evidence>
<dbReference type="AlphaFoldDB" id="A0A5N5TDT0"/>
<comment type="caution">
    <text evidence="2">The sequence shown here is derived from an EMBL/GenBank/DDBJ whole genome shotgun (WGS) entry which is preliminary data.</text>
</comment>
<keyword evidence="1" id="KW-0812">Transmembrane</keyword>
<dbReference type="EMBL" id="SEYY01003398">
    <property type="protein sequence ID" value="KAB7504329.1"/>
    <property type="molecule type" value="Genomic_DNA"/>
</dbReference>
<protein>
    <submittedName>
        <fullName evidence="2">Uncharacterized protein</fullName>
    </submittedName>
</protein>
<organism evidence="2 3">
    <name type="scientific">Armadillidium nasatum</name>
    <dbReference type="NCBI Taxonomy" id="96803"/>
    <lineage>
        <taxon>Eukaryota</taxon>
        <taxon>Metazoa</taxon>
        <taxon>Ecdysozoa</taxon>
        <taxon>Arthropoda</taxon>
        <taxon>Crustacea</taxon>
        <taxon>Multicrustacea</taxon>
        <taxon>Malacostraca</taxon>
        <taxon>Eumalacostraca</taxon>
        <taxon>Peracarida</taxon>
        <taxon>Isopoda</taxon>
        <taxon>Oniscidea</taxon>
        <taxon>Crinocheta</taxon>
        <taxon>Armadillidiidae</taxon>
        <taxon>Armadillidium</taxon>
    </lineage>
</organism>
<feature type="transmembrane region" description="Helical" evidence="1">
    <location>
        <begin position="12"/>
        <end position="32"/>
    </location>
</feature>
<reference evidence="2 3" key="1">
    <citation type="journal article" date="2019" name="PLoS Biol.">
        <title>Sex chromosomes control vertical transmission of feminizing Wolbachia symbionts in an isopod.</title>
        <authorList>
            <person name="Becking T."/>
            <person name="Chebbi M.A."/>
            <person name="Giraud I."/>
            <person name="Moumen B."/>
            <person name="Laverre T."/>
            <person name="Caubet Y."/>
            <person name="Peccoud J."/>
            <person name="Gilbert C."/>
            <person name="Cordaux R."/>
        </authorList>
    </citation>
    <scope>NUCLEOTIDE SEQUENCE [LARGE SCALE GENOMIC DNA]</scope>
    <source>
        <strain evidence="2">ANa2</strain>
        <tissue evidence="2">Whole body excluding digestive tract and cuticle</tissue>
    </source>
</reference>
<keyword evidence="1" id="KW-0472">Membrane</keyword>